<gene>
    <name evidence="1" type="ORF">K402DRAFT_98474</name>
</gene>
<protein>
    <submittedName>
        <fullName evidence="1">Uncharacterized protein</fullName>
    </submittedName>
</protein>
<dbReference type="EMBL" id="ML977159">
    <property type="protein sequence ID" value="KAF1986064.1"/>
    <property type="molecule type" value="Genomic_DNA"/>
</dbReference>
<keyword evidence="2" id="KW-1185">Reference proteome</keyword>
<dbReference type="AlphaFoldDB" id="A0A6G1GZ24"/>
<organism evidence="1 2">
    <name type="scientific">Aulographum hederae CBS 113979</name>
    <dbReference type="NCBI Taxonomy" id="1176131"/>
    <lineage>
        <taxon>Eukaryota</taxon>
        <taxon>Fungi</taxon>
        <taxon>Dikarya</taxon>
        <taxon>Ascomycota</taxon>
        <taxon>Pezizomycotina</taxon>
        <taxon>Dothideomycetes</taxon>
        <taxon>Pleosporomycetidae</taxon>
        <taxon>Aulographales</taxon>
        <taxon>Aulographaceae</taxon>
    </lineage>
</organism>
<name>A0A6G1GZ24_9PEZI</name>
<accession>A0A6G1GZ24</accession>
<proteinExistence type="predicted"/>
<sequence length="196" mass="21427">MGSVHGNSSRGNLQEPSIEGDLSNPGFHPLIVAVDSNAFTPGASLVCFKILSLQISLHFLYTAFSGLWLSKCSAFVYTHRRASARGNKKRFEGYALYALWKLRSKLGEVHVIIGCSALRGEHILFCHQRSVRLLGSSSSSSSSSSLPSSPPHLQPLTECSAYFSLPGHLQPLFLQAFSTTDRSKSTTKVFLYCKLS</sequence>
<evidence type="ECO:0000313" key="1">
    <source>
        <dbReference type="EMBL" id="KAF1986064.1"/>
    </source>
</evidence>
<reference evidence="1" key="1">
    <citation type="journal article" date="2020" name="Stud. Mycol.">
        <title>101 Dothideomycetes genomes: a test case for predicting lifestyles and emergence of pathogens.</title>
        <authorList>
            <person name="Haridas S."/>
            <person name="Albert R."/>
            <person name="Binder M."/>
            <person name="Bloem J."/>
            <person name="Labutti K."/>
            <person name="Salamov A."/>
            <person name="Andreopoulos B."/>
            <person name="Baker S."/>
            <person name="Barry K."/>
            <person name="Bills G."/>
            <person name="Bluhm B."/>
            <person name="Cannon C."/>
            <person name="Castanera R."/>
            <person name="Culley D."/>
            <person name="Daum C."/>
            <person name="Ezra D."/>
            <person name="Gonzalez J."/>
            <person name="Henrissat B."/>
            <person name="Kuo A."/>
            <person name="Liang C."/>
            <person name="Lipzen A."/>
            <person name="Lutzoni F."/>
            <person name="Magnuson J."/>
            <person name="Mondo S."/>
            <person name="Nolan M."/>
            <person name="Ohm R."/>
            <person name="Pangilinan J."/>
            <person name="Park H.-J."/>
            <person name="Ramirez L."/>
            <person name="Alfaro M."/>
            <person name="Sun H."/>
            <person name="Tritt A."/>
            <person name="Yoshinaga Y."/>
            <person name="Zwiers L.-H."/>
            <person name="Turgeon B."/>
            <person name="Goodwin S."/>
            <person name="Spatafora J."/>
            <person name="Crous P."/>
            <person name="Grigoriev I."/>
        </authorList>
    </citation>
    <scope>NUCLEOTIDE SEQUENCE</scope>
    <source>
        <strain evidence="1">CBS 113979</strain>
    </source>
</reference>
<evidence type="ECO:0000313" key="2">
    <source>
        <dbReference type="Proteomes" id="UP000800041"/>
    </source>
</evidence>
<dbReference type="Proteomes" id="UP000800041">
    <property type="component" value="Unassembled WGS sequence"/>
</dbReference>